<dbReference type="GeneID" id="5045326"/>
<dbReference type="InterPro" id="IPR014729">
    <property type="entry name" value="Rossmann-like_a/b/a_fold"/>
</dbReference>
<feature type="region of interest" description="Disordered" evidence="11">
    <location>
        <begin position="597"/>
        <end position="640"/>
    </location>
</feature>
<keyword evidence="14" id="KW-1185">Reference proteome</keyword>
<dbReference type="PRINTS" id="PR00983">
    <property type="entry name" value="TRNASYNTHCYS"/>
</dbReference>
<evidence type="ECO:0000256" key="10">
    <source>
        <dbReference type="ARBA" id="ARBA00031499"/>
    </source>
</evidence>
<name>A0EA27_PARTE</name>
<dbReference type="STRING" id="5888.A0EA27"/>
<dbReference type="GO" id="GO:0006423">
    <property type="term" value="P:cysteinyl-tRNA aminoacylation"/>
    <property type="evidence" value="ECO:0000318"/>
    <property type="project" value="GO_Central"/>
</dbReference>
<evidence type="ECO:0000259" key="12">
    <source>
        <dbReference type="Pfam" id="PF01406"/>
    </source>
</evidence>
<feature type="compositionally biased region" description="Basic and acidic residues" evidence="11">
    <location>
        <begin position="597"/>
        <end position="609"/>
    </location>
</feature>
<dbReference type="InParanoid" id="A0EA27"/>
<gene>
    <name evidence="13" type="ORF">GSPATT00024876001</name>
</gene>
<dbReference type="FunCoup" id="A0EA27">
    <property type="interactions" value="1217"/>
</dbReference>
<dbReference type="GO" id="GO:0046872">
    <property type="term" value="F:metal ion binding"/>
    <property type="evidence" value="ECO:0007669"/>
    <property type="project" value="UniProtKB-KW"/>
</dbReference>
<dbReference type="GO" id="GO:0005737">
    <property type="term" value="C:cytoplasm"/>
    <property type="evidence" value="ECO:0000318"/>
    <property type="project" value="GO_Central"/>
</dbReference>
<dbReference type="Gene3D" id="3.40.50.620">
    <property type="entry name" value="HUPs"/>
    <property type="match status" value="1"/>
</dbReference>
<reference evidence="13 14" key="1">
    <citation type="journal article" date="2006" name="Nature">
        <title>Global trends of whole-genome duplications revealed by the ciliate Paramecium tetraurelia.</title>
        <authorList>
            <consortium name="Genoscope"/>
            <person name="Aury J.-M."/>
            <person name="Jaillon O."/>
            <person name="Duret L."/>
            <person name="Noel B."/>
            <person name="Jubin C."/>
            <person name="Porcel B.M."/>
            <person name="Segurens B."/>
            <person name="Daubin V."/>
            <person name="Anthouard V."/>
            <person name="Aiach N."/>
            <person name="Arnaiz O."/>
            <person name="Billaut A."/>
            <person name="Beisson J."/>
            <person name="Blanc I."/>
            <person name="Bouhouche K."/>
            <person name="Camara F."/>
            <person name="Duharcourt S."/>
            <person name="Guigo R."/>
            <person name="Gogendeau D."/>
            <person name="Katinka M."/>
            <person name="Keller A.-M."/>
            <person name="Kissmehl R."/>
            <person name="Klotz C."/>
            <person name="Koll F."/>
            <person name="Le Moue A."/>
            <person name="Lepere C."/>
            <person name="Malinsky S."/>
            <person name="Nowacki M."/>
            <person name="Nowak J.K."/>
            <person name="Plattner H."/>
            <person name="Poulain J."/>
            <person name="Ruiz F."/>
            <person name="Serrano V."/>
            <person name="Zagulski M."/>
            <person name="Dessen P."/>
            <person name="Betermier M."/>
            <person name="Weissenbach J."/>
            <person name="Scarpelli C."/>
            <person name="Schachter V."/>
            <person name="Sperling L."/>
            <person name="Meyer E."/>
            <person name="Cohen J."/>
            <person name="Wincker P."/>
        </authorList>
    </citation>
    <scope>NUCLEOTIDE SEQUENCE [LARGE SCALE GENOMIC DNA]</scope>
    <source>
        <strain evidence="13 14">Stock d4-2</strain>
    </source>
</reference>
<dbReference type="HAMAP" id="MF_00041">
    <property type="entry name" value="Cys_tRNA_synth"/>
    <property type="match status" value="1"/>
</dbReference>
<proteinExistence type="inferred from homology"/>
<dbReference type="InterPro" id="IPR032678">
    <property type="entry name" value="tRNA-synt_1_cat_dom"/>
</dbReference>
<comment type="cofactor">
    <cofactor evidence="1">
        <name>Zn(2+)</name>
        <dbReference type="ChEBI" id="CHEBI:29105"/>
    </cofactor>
</comment>
<evidence type="ECO:0000256" key="8">
    <source>
        <dbReference type="ARBA" id="ARBA00022917"/>
    </source>
</evidence>
<dbReference type="RefSeq" id="XP_001459541.1">
    <property type="nucleotide sequence ID" value="XM_001459504.2"/>
</dbReference>
<keyword evidence="8" id="KW-0648">Protein biosynthesis</keyword>
<dbReference type="Proteomes" id="UP000000600">
    <property type="component" value="Unassembled WGS sequence"/>
</dbReference>
<evidence type="ECO:0000256" key="7">
    <source>
        <dbReference type="ARBA" id="ARBA00022840"/>
    </source>
</evidence>
<dbReference type="Pfam" id="PF01406">
    <property type="entry name" value="tRNA-synt_1e"/>
    <property type="match status" value="1"/>
</dbReference>
<evidence type="ECO:0000256" key="4">
    <source>
        <dbReference type="ARBA" id="ARBA00022723"/>
    </source>
</evidence>
<evidence type="ECO:0000313" key="13">
    <source>
        <dbReference type="EMBL" id="CAK92144.1"/>
    </source>
</evidence>
<dbReference type="eggNOG" id="KOG2007">
    <property type="taxonomic scope" value="Eukaryota"/>
</dbReference>
<dbReference type="GO" id="GO:0004817">
    <property type="term" value="F:cysteine-tRNA ligase activity"/>
    <property type="evidence" value="ECO:0000318"/>
    <property type="project" value="GO_Central"/>
</dbReference>
<dbReference type="InterPro" id="IPR024909">
    <property type="entry name" value="Cys-tRNA/MSH_ligase"/>
</dbReference>
<feature type="domain" description="tRNA synthetases class I catalytic" evidence="12">
    <location>
        <begin position="53"/>
        <end position="357"/>
    </location>
</feature>
<keyword evidence="9" id="KW-0030">Aminoacyl-tRNA synthetase</keyword>
<dbReference type="CDD" id="cd00672">
    <property type="entry name" value="CysRS_core"/>
    <property type="match status" value="1"/>
</dbReference>
<dbReference type="KEGG" id="ptm:GSPATT00024876001"/>
<dbReference type="SUPFAM" id="SSF47323">
    <property type="entry name" value="Anticodon-binding domain of a subclass of class I aminoacyl-tRNA synthetases"/>
    <property type="match status" value="1"/>
</dbReference>
<dbReference type="NCBIfam" id="TIGR00435">
    <property type="entry name" value="cysS"/>
    <property type="match status" value="1"/>
</dbReference>
<keyword evidence="5" id="KW-0547">Nucleotide-binding</keyword>
<dbReference type="OMA" id="YEGLGWA"/>
<keyword evidence="7" id="KW-0067">ATP-binding</keyword>
<dbReference type="SUPFAM" id="SSF52374">
    <property type="entry name" value="Nucleotidylyl transferase"/>
    <property type="match status" value="1"/>
</dbReference>
<keyword evidence="4" id="KW-0479">Metal-binding</keyword>
<keyword evidence="6" id="KW-0862">Zinc</keyword>
<dbReference type="InterPro" id="IPR015803">
    <property type="entry name" value="Cys-tRNA-ligase"/>
</dbReference>
<dbReference type="AlphaFoldDB" id="A0EA27"/>
<dbReference type="GO" id="GO:0005524">
    <property type="term" value="F:ATP binding"/>
    <property type="evidence" value="ECO:0000318"/>
    <property type="project" value="GO_Central"/>
</dbReference>
<evidence type="ECO:0000256" key="6">
    <source>
        <dbReference type="ARBA" id="ARBA00022833"/>
    </source>
</evidence>
<keyword evidence="3" id="KW-0436">Ligase</keyword>
<organism evidence="13 14">
    <name type="scientific">Paramecium tetraurelia</name>
    <dbReference type="NCBI Taxonomy" id="5888"/>
    <lineage>
        <taxon>Eukaryota</taxon>
        <taxon>Sar</taxon>
        <taxon>Alveolata</taxon>
        <taxon>Ciliophora</taxon>
        <taxon>Intramacronucleata</taxon>
        <taxon>Oligohymenophorea</taxon>
        <taxon>Peniculida</taxon>
        <taxon>Parameciidae</taxon>
        <taxon>Paramecium</taxon>
    </lineage>
</organism>
<protein>
    <recommendedName>
        <fullName evidence="2">cysteine--tRNA ligase</fullName>
        <ecNumber evidence="2">6.1.1.16</ecNumber>
    </recommendedName>
    <alternativeName>
        <fullName evidence="10">Cysteinyl-tRNA synthetase</fullName>
    </alternativeName>
</protein>
<dbReference type="PANTHER" id="PTHR10890">
    <property type="entry name" value="CYSTEINYL-TRNA SYNTHETASE"/>
    <property type="match status" value="1"/>
</dbReference>
<evidence type="ECO:0000256" key="5">
    <source>
        <dbReference type="ARBA" id="ARBA00022741"/>
    </source>
</evidence>
<evidence type="ECO:0000256" key="3">
    <source>
        <dbReference type="ARBA" id="ARBA00022598"/>
    </source>
</evidence>
<evidence type="ECO:0000256" key="1">
    <source>
        <dbReference type="ARBA" id="ARBA00001947"/>
    </source>
</evidence>
<dbReference type="InterPro" id="IPR009080">
    <property type="entry name" value="tRNAsynth_Ia_anticodon-bd"/>
</dbReference>
<evidence type="ECO:0000256" key="2">
    <source>
        <dbReference type="ARBA" id="ARBA00012832"/>
    </source>
</evidence>
<dbReference type="EC" id="6.1.1.16" evidence="2"/>
<dbReference type="FunFam" id="3.40.50.620:FF:000027">
    <property type="entry name" value="Cysteine--tRNA ligase, cytoplasmic"/>
    <property type="match status" value="1"/>
</dbReference>
<dbReference type="HOGENOM" id="CLU_013528_3_1_1"/>
<evidence type="ECO:0000256" key="9">
    <source>
        <dbReference type="ARBA" id="ARBA00023146"/>
    </source>
</evidence>
<evidence type="ECO:0000313" key="14">
    <source>
        <dbReference type="Proteomes" id="UP000000600"/>
    </source>
</evidence>
<evidence type="ECO:0000256" key="11">
    <source>
        <dbReference type="SAM" id="MobiDB-lite"/>
    </source>
</evidence>
<dbReference type="EMBL" id="CT868666">
    <property type="protein sequence ID" value="CAK92144.1"/>
    <property type="molecule type" value="Genomic_DNA"/>
</dbReference>
<feature type="compositionally biased region" description="Basic and acidic residues" evidence="11">
    <location>
        <begin position="630"/>
        <end position="640"/>
    </location>
</feature>
<accession>A0EA27</accession>
<sequence length="668" mass="77489">MIKLASRSINIFMQQSKVPFAHYKVPEAKEDSYVTGLKLANSLKGSELVPFIPINGRQVNFYYCGPTVYSNSHLGHARTYLGIDVIRRTLRDYFHYDLLSVMNITDIDDKIITGANAAKQDFLEFTKVWEKDFFDAMEALNIELPDVITRVSDYVPEIVTFIQKIISNGYAYESNGSVYFEVQKYIADGHTYPKMRPEVNAELLQEGEGESQVNKQSEKKSPYDFALWKASKPEEPKWQSPWGEGRPGWHIECSVMASAILGNPIDLHAGGIDLLFPHHDNSLAQAEACFNCEQWINYFIHLGHLNIADRKMSKSLKNFMTIEEVLKRYTPRQVRLNFAIHQYDAPQNYSEEQMEQAIAKDKSYQEFFQNTKIYLRQSQVTDAQKWTENDFQLSALFRSTKQIIHQALTNNFDFPTVVDATDKLINQVNIQIAAKNVRAPLISSVVNYVNFIFGLLGINYQTLFSNQIDIQPLMEQVCSIRDKVKVAARNNDFESITNAVSQKQLEYEKNISNHLVDAINQFQQEVLVASQNKNKQQIFQLCDKLRDQQLFNLGIKIEDKDKDQASVWKQYDVQELKLEREQQQVLLQQKEQQKKKEEQEKLEKAKLSPKEFFSQQADKYSEFDETGLPTKDKDGNELSKKQKKVVQELWEKQNKLYNSYLEQQKQQQ</sequence>
<dbReference type="OrthoDB" id="438179at2759"/>
<dbReference type="PANTHER" id="PTHR10890:SF3">
    <property type="entry name" value="CYSTEINE--TRNA LIGASE, CYTOPLASMIC"/>
    <property type="match status" value="1"/>
</dbReference>